<proteinExistence type="predicted"/>
<gene>
    <name evidence="1" type="ORF">CYJ19_09185</name>
</gene>
<dbReference type="GeneID" id="35867047"/>
<keyword evidence="2" id="KW-1185">Reference proteome</keyword>
<evidence type="ECO:0000313" key="1">
    <source>
        <dbReference type="EMBL" id="PKY71880.1"/>
    </source>
</evidence>
<evidence type="ECO:0000313" key="2">
    <source>
        <dbReference type="Proteomes" id="UP000235122"/>
    </source>
</evidence>
<dbReference type="Proteomes" id="UP000235122">
    <property type="component" value="Unassembled WGS sequence"/>
</dbReference>
<protein>
    <submittedName>
        <fullName evidence="1">Uncharacterized protein</fullName>
    </submittedName>
</protein>
<comment type="caution">
    <text evidence="1">The sequence shown here is derived from an EMBL/GenBank/DDBJ whole genome shotgun (WGS) entry which is preliminary data.</text>
</comment>
<dbReference type="STRING" id="33007.HMPREF3198_02185"/>
<reference evidence="1 2" key="1">
    <citation type="submission" date="2017-12" db="EMBL/GenBank/DDBJ databases">
        <title>Phylogenetic diversity of female urinary microbiome.</title>
        <authorList>
            <person name="Thomas-White K."/>
            <person name="Wolfe A.J."/>
        </authorList>
    </citation>
    <scope>NUCLEOTIDE SEQUENCE [LARGE SCALE GENOMIC DNA]</scope>
    <source>
        <strain evidence="1 2">UMB0402</strain>
    </source>
</reference>
<accession>A0A2I1IL78</accession>
<name>A0A2I1IL78_9ACTO</name>
<dbReference type="RefSeq" id="WP_024331699.1">
    <property type="nucleotide sequence ID" value="NZ_JASOXK010000006.1"/>
</dbReference>
<dbReference type="AlphaFoldDB" id="A0A2I1IL78"/>
<sequence length="59" mass="6341">MKKAIVVGIAVAALAALPPVRSKIKIYASQFSQAMKEHEESITRALLSSSGGKHVRTTY</sequence>
<organism evidence="1 2">
    <name type="scientific">Winkia neuii</name>
    <dbReference type="NCBI Taxonomy" id="33007"/>
    <lineage>
        <taxon>Bacteria</taxon>
        <taxon>Bacillati</taxon>
        <taxon>Actinomycetota</taxon>
        <taxon>Actinomycetes</taxon>
        <taxon>Actinomycetales</taxon>
        <taxon>Actinomycetaceae</taxon>
        <taxon>Winkia</taxon>
    </lineage>
</organism>
<dbReference type="EMBL" id="PKKO01000005">
    <property type="protein sequence ID" value="PKY71880.1"/>
    <property type="molecule type" value="Genomic_DNA"/>
</dbReference>